<feature type="DNA-binding region" description="OmpR/PhoB-type" evidence="7">
    <location>
        <begin position="125"/>
        <end position="222"/>
    </location>
</feature>
<dbReference type="CDD" id="cd19935">
    <property type="entry name" value="REC_OmpR_CusR-like"/>
    <property type="match status" value="1"/>
</dbReference>
<dbReference type="GO" id="GO:0006355">
    <property type="term" value="P:regulation of DNA-templated transcription"/>
    <property type="evidence" value="ECO:0007669"/>
    <property type="project" value="InterPro"/>
</dbReference>
<gene>
    <name evidence="10" type="ORF">AAY24_02610</name>
</gene>
<dbReference type="GO" id="GO:0032993">
    <property type="term" value="C:protein-DNA complex"/>
    <property type="evidence" value="ECO:0007669"/>
    <property type="project" value="TreeGrafter"/>
</dbReference>
<dbReference type="PROSITE" id="PS50110">
    <property type="entry name" value="RESPONSE_REGULATORY"/>
    <property type="match status" value="1"/>
</dbReference>
<dbReference type="FunFam" id="3.40.50.2300:FF:000002">
    <property type="entry name" value="DNA-binding response regulator PhoP"/>
    <property type="match status" value="1"/>
</dbReference>
<feature type="modified residue" description="4-aspartylphosphate" evidence="6">
    <location>
        <position position="51"/>
    </location>
</feature>
<dbReference type="Gene3D" id="6.10.250.690">
    <property type="match status" value="1"/>
</dbReference>
<dbReference type="RefSeq" id="WP_046858360.1">
    <property type="nucleotide sequence ID" value="NZ_CP011412.1"/>
</dbReference>
<dbReference type="SMART" id="SM00448">
    <property type="entry name" value="REC"/>
    <property type="match status" value="1"/>
</dbReference>
<organism evidence="10 11">
    <name type="scientific">Sedimenticola thiotaurini</name>
    <dbReference type="NCBI Taxonomy" id="1543721"/>
    <lineage>
        <taxon>Bacteria</taxon>
        <taxon>Pseudomonadati</taxon>
        <taxon>Pseudomonadota</taxon>
        <taxon>Gammaproteobacteria</taxon>
        <taxon>Chromatiales</taxon>
        <taxon>Sedimenticolaceae</taxon>
        <taxon>Sedimenticola</taxon>
    </lineage>
</organism>
<dbReference type="PANTHER" id="PTHR48111">
    <property type="entry name" value="REGULATOR OF RPOS"/>
    <property type="match status" value="1"/>
</dbReference>
<evidence type="ECO:0000256" key="4">
    <source>
        <dbReference type="ARBA" id="ARBA00023125"/>
    </source>
</evidence>
<dbReference type="EMBL" id="CP011412">
    <property type="protein sequence ID" value="AKH19421.1"/>
    <property type="molecule type" value="Genomic_DNA"/>
</dbReference>
<reference evidence="10 11" key="1">
    <citation type="journal article" date="2015" name="Genome Announc.">
        <title>Complete Genome Sequence of Sedimenticola thiotaurini Strain SIP-G1, a Polyphosphate- and Polyhydroxyalkanoate-Accumulating Sulfur-Oxidizing Gammaproteobacterium Isolated from Salt Marsh Sediments.</title>
        <authorList>
            <person name="Flood B.E."/>
            <person name="Jones D.S."/>
            <person name="Bailey J.V."/>
        </authorList>
    </citation>
    <scope>NUCLEOTIDE SEQUENCE [LARGE SCALE GENOMIC DNA]</scope>
    <source>
        <strain evidence="10 11">SIP-G1</strain>
    </source>
</reference>
<evidence type="ECO:0000256" key="6">
    <source>
        <dbReference type="PROSITE-ProRule" id="PRU00169"/>
    </source>
</evidence>
<dbReference type="CDD" id="cd00383">
    <property type="entry name" value="trans_reg_C"/>
    <property type="match status" value="1"/>
</dbReference>
<evidence type="ECO:0000256" key="7">
    <source>
        <dbReference type="PROSITE-ProRule" id="PRU01091"/>
    </source>
</evidence>
<evidence type="ECO:0000259" key="9">
    <source>
        <dbReference type="PROSITE" id="PS51755"/>
    </source>
</evidence>
<protein>
    <submittedName>
        <fullName evidence="10">XRE family transcriptional regulator</fullName>
    </submittedName>
</protein>
<feature type="domain" description="Response regulatory" evidence="8">
    <location>
        <begin position="2"/>
        <end position="116"/>
    </location>
</feature>
<proteinExistence type="predicted"/>
<evidence type="ECO:0000256" key="1">
    <source>
        <dbReference type="ARBA" id="ARBA00022553"/>
    </source>
</evidence>
<dbReference type="AlphaFoldDB" id="A0A0F7JSG5"/>
<keyword evidence="2" id="KW-0902">Two-component regulatory system</keyword>
<dbReference type="KEGG" id="seds:AAY24_02610"/>
<dbReference type="OrthoDB" id="9802426at2"/>
<keyword evidence="3" id="KW-0805">Transcription regulation</keyword>
<dbReference type="InterPro" id="IPR011006">
    <property type="entry name" value="CheY-like_superfamily"/>
</dbReference>
<dbReference type="Gene3D" id="3.40.50.2300">
    <property type="match status" value="1"/>
</dbReference>
<dbReference type="InterPro" id="IPR001789">
    <property type="entry name" value="Sig_transdc_resp-reg_receiver"/>
</dbReference>
<evidence type="ECO:0000313" key="11">
    <source>
        <dbReference type="Proteomes" id="UP000034410"/>
    </source>
</evidence>
<evidence type="ECO:0000313" key="10">
    <source>
        <dbReference type="EMBL" id="AKH19421.1"/>
    </source>
</evidence>
<keyword evidence="4 7" id="KW-0238">DNA-binding</keyword>
<dbReference type="PANTHER" id="PTHR48111:SF22">
    <property type="entry name" value="REGULATOR OF RPOS"/>
    <property type="match status" value="1"/>
</dbReference>
<dbReference type="GO" id="GO:0000156">
    <property type="term" value="F:phosphorelay response regulator activity"/>
    <property type="evidence" value="ECO:0007669"/>
    <property type="project" value="TreeGrafter"/>
</dbReference>
<dbReference type="InterPro" id="IPR016032">
    <property type="entry name" value="Sig_transdc_resp-reg_C-effctor"/>
</dbReference>
<evidence type="ECO:0000256" key="5">
    <source>
        <dbReference type="ARBA" id="ARBA00023163"/>
    </source>
</evidence>
<dbReference type="Gene3D" id="1.10.10.10">
    <property type="entry name" value="Winged helix-like DNA-binding domain superfamily/Winged helix DNA-binding domain"/>
    <property type="match status" value="1"/>
</dbReference>
<dbReference type="PATRIC" id="fig|1543721.4.peg.550"/>
<evidence type="ECO:0000259" key="8">
    <source>
        <dbReference type="PROSITE" id="PS50110"/>
    </source>
</evidence>
<dbReference type="GO" id="GO:0000976">
    <property type="term" value="F:transcription cis-regulatory region binding"/>
    <property type="evidence" value="ECO:0007669"/>
    <property type="project" value="TreeGrafter"/>
</dbReference>
<feature type="domain" description="OmpR/PhoB-type" evidence="9">
    <location>
        <begin position="125"/>
        <end position="222"/>
    </location>
</feature>
<dbReference type="Proteomes" id="UP000034410">
    <property type="component" value="Chromosome"/>
</dbReference>
<dbReference type="InterPro" id="IPR039420">
    <property type="entry name" value="WalR-like"/>
</dbReference>
<evidence type="ECO:0000256" key="2">
    <source>
        <dbReference type="ARBA" id="ARBA00023012"/>
    </source>
</evidence>
<dbReference type="InterPro" id="IPR036388">
    <property type="entry name" value="WH-like_DNA-bd_sf"/>
</dbReference>
<evidence type="ECO:0000256" key="3">
    <source>
        <dbReference type="ARBA" id="ARBA00023015"/>
    </source>
</evidence>
<dbReference type="InterPro" id="IPR001867">
    <property type="entry name" value="OmpR/PhoB-type_DNA-bd"/>
</dbReference>
<dbReference type="SUPFAM" id="SSF52172">
    <property type="entry name" value="CheY-like"/>
    <property type="match status" value="1"/>
</dbReference>
<dbReference type="SMART" id="SM00862">
    <property type="entry name" value="Trans_reg_C"/>
    <property type="match status" value="1"/>
</dbReference>
<dbReference type="Pfam" id="PF00072">
    <property type="entry name" value="Response_reg"/>
    <property type="match status" value="1"/>
</dbReference>
<accession>A0A0F7JSG5</accession>
<sequence length="226" mass="25553">MYLLLIEDNPDLIENLCEFLESQGHIVDIAYNGLSGLGFALDNSYDVIILDLTLPGMDGLEVCSRLRREGHDTPVLMLTARDTLQDKLEGFASGTDDYLVKPFALPELAARLGALSRRSRSEMAQRRLEVEDLRFDPDTLRVERNGQRIELAPIPLKILALLMRRSPGVVRRMEIEREIWGDDPPDSDTLRAHMHALRAAIDRHFEPPLLHTIRGMGYQLCGPDGR</sequence>
<dbReference type="PROSITE" id="PS51755">
    <property type="entry name" value="OMPR_PHOB"/>
    <property type="match status" value="1"/>
</dbReference>
<keyword evidence="5" id="KW-0804">Transcription</keyword>
<dbReference type="GO" id="GO:0005829">
    <property type="term" value="C:cytosol"/>
    <property type="evidence" value="ECO:0007669"/>
    <property type="project" value="TreeGrafter"/>
</dbReference>
<keyword evidence="1 6" id="KW-0597">Phosphoprotein</keyword>
<dbReference type="FunFam" id="1.10.10.10:FF:000058">
    <property type="entry name" value="DNA-binding response OmpR family regulator"/>
    <property type="match status" value="1"/>
</dbReference>
<keyword evidence="11" id="KW-1185">Reference proteome</keyword>
<dbReference type="Pfam" id="PF00486">
    <property type="entry name" value="Trans_reg_C"/>
    <property type="match status" value="1"/>
</dbReference>
<name>A0A0F7JSG5_9GAMM</name>
<dbReference type="SUPFAM" id="SSF46894">
    <property type="entry name" value="C-terminal effector domain of the bipartite response regulators"/>
    <property type="match status" value="1"/>
</dbReference>